<evidence type="ECO:0000256" key="1">
    <source>
        <dbReference type="SAM" id="Phobius"/>
    </source>
</evidence>
<comment type="caution">
    <text evidence="2">The sequence shown here is derived from an EMBL/GenBank/DDBJ whole genome shotgun (WGS) entry which is preliminary data.</text>
</comment>
<keyword evidence="1" id="KW-0472">Membrane</keyword>
<evidence type="ECO:0000313" key="2">
    <source>
        <dbReference type="EMBL" id="KAG9389560.1"/>
    </source>
</evidence>
<gene>
    <name evidence="2" type="ORF">J8273_8853</name>
</gene>
<keyword evidence="1" id="KW-1133">Transmembrane helix</keyword>
<organism evidence="2 3">
    <name type="scientific">Carpediemonas membranifera</name>
    <dbReference type="NCBI Taxonomy" id="201153"/>
    <lineage>
        <taxon>Eukaryota</taxon>
        <taxon>Metamonada</taxon>
        <taxon>Carpediemonas-like organisms</taxon>
        <taxon>Carpediemonas</taxon>
    </lineage>
</organism>
<dbReference type="Proteomes" id="UP000717585">
    <property type="component" value="Unassembled WGS sequence"/>
</dbReference>
<sequence length="237" mass="26219">MKSKRREYELVLHKPYTQLVQAFYCKWDHVSIKGMKIGGVRRKAVNTSRDSVQYRVSFDIINSKLPKNLPIIPKSIKQLPEGVVARGVEEVTVMANELSFHTHSKETGSFADLHDRGTLRPHPKDPKKSVLSGSVEISSNALGIAGKLTAEVSKRYSKLLDEYEMLLPNLQVPKTRHGAVKQVQTILSTNAVSDNAADGPHTQARSSWTQTLLADPKRMLLGATGVFIAVVVVRAVL</sequence>
<feature type="transmembrane region" description="Helical" evidence="1">
    <location>
        <begin position="219"/>
        <end position="236"/>
    </location>
</feature>
<keyword evidence="1" id="KW-0812">Transmembrane</keyword>
<protein>
    <submittedName>
        <fullName evidence="2">Uncharacterized protein</fullName>
    </submittedName>
</protein>
<reference evidence="2" key="1">
    <citation type="submission" date="2021-05" db="EMBL/GenBank/DDBJ databases">
        <title>A free-living protist that lacks canonical eukaryotic 1 DNA replication and segregation systems.</title>
        <authorList>
            <person name="Salas-Leiva D.E."/>
            <person name="Tromer E.C."/>
            <person name="Curtis B.A."/>
            <person name="Jerlstrom-Hultqvist J."/>
            <person name="Kolisko M."/>
            <person name="Yi Z."/>
            <person name="Salas-Leiva J.S."/>
            <person name="Gallot-Lavallee L."/>
            <person name="Kops G.J.P.L."/>
            <person name="Archibald J.M."/>
            <person name="Simpson A.G.B."/>
            <person name="Roger A.J."/>
        </authorList>
    </citation>
    <scope>NUCLEOTIDE SEQUENCE</scope>
    <source>
        <strain evidence="2">BICM</strain>
    </source>
</reference>
<dbReference type="EMBL" id="JAHDYR010000069">
    <property type="protein sequence ID" value="KAG9389560.1"/>
    <property type="molecule type" value="Genomic_DNA"/>
</dbReference>
<accession>A0A8J6E6H3</accession>
<dbReference type="AlphaFoldDB" id="A0A8J6E6H3"/>
<proteinExistence type="predicted"/>
<evidence type="ECO:0000313" key="3">
    <source>
        <dbReference type="Proteomes" id="UP000717585"/>
    </source>
</evidence>
<name>A0A8J6E6H3_9EUKA</name>
<keyword evidence="3" id="KW-1185">Reference proteome</keyword>